<proteinExistence type="inferred from homology"/>
<comment type="similarity">
    <text evidence="1">Belongs to the universal stress protein A family.</text>
</comment>
<sequence length="141" mass="15201">MKILLAVDGSPFTKKMLAYLAAHEELITAGRHEYTALTVQSALPPRARAALSKEVVEEYYAEEAAKVLEPVQKFLAQHSITPVCRSEVGPAGETIAKIAENEKYDLIIMGTHGHGALGKLVMGSVSTQVLANCSVPVMLIR</sequence>
<dbReference type="PRINTS" id="PR01438">
    <property type="entry name" value="UNVRSLSTRESS"/>
</dbReference>
<feature type="domain" description="UspA" evidence="2">
    <location>
        <begin position="2"/>
        <end position="141"/>
    </location>
</feature>
<evidence type="ECO:0000256" key="1">
    <source>
        <dbReference type="ARBA" id="ARBA00008791"/>
    </source>
</evidence>
<dbReference type="RefSeq" id="WP_054067913.1">
    <property type="nucleotide sequence ID" value="NZ_CAUCIF010000003.1"/>
</dbReference>
<dbReference type="Proteomes" id="UP000242792">
    <property type="component" value="Chromosome"/>
</dbReference>
<dbReference type="InterPro" id="IPR006016">
    <property type="entry name" value="UspA"/>
</dbReference>
<dbReference type="GeneID" id="83038767"/>
<organism evidence="3 4">
    <name type="scientific">Comamonas kerstersii</name>
    <dbReference type="NCBI Taxonomy" id="225992"/>
    <lineage>
        <taxon>Bacteria</taxon>
        <taxon>Pseudomonadati</taxon>
        <taxon>Pseudomonadota</taxon>
        <taxon>Betaproteobacteria</taxon>
        <taxon>Burkholderiales</taxon>
        <taxon>Comamonadaceae</taxon>
        <taxon>Comamonas</taxon>
    </lineage>
</organism>
<dbReference type="AlphaFoldDB" id="A0A1V0BDB1"/>
<dbReference type="Pfam" id="PF00582">
    <property type="entry name" value="Usp"/>
    <property type="match status" value="1"/>
</dbReference>
<dbReference type="KEGG" id="cke:B5M06_05460"/>
<dbReference type="OrthoDB" id="9792500at2"/>
<evidence type="ECO:0000313" key="3">
    <source>
        <dbReference type="EMBL" id="AQZ97794.1"/>
    </source>
</evidence>
<evidence type="ECO:0000259" key="2">
    <source>
        <dbReference type="Pfam" id="PF00582"/>
    </source>
</evidence>
<dbReference type="SUPFAM" id="SSF52402">
    <property type="entry name" value="Adenine nucleotide alpha hydrolases-like"/>
    <property type="match status" value="1"/>
</dbReference>
<dbReference type="InterPro" id="IPR006015">
    <property type="entry name" value="Universal_stress_UspA"/>
</dbReference>
<dbReference type="InterPro" id="IPR014729">
    <property type="entry name" value="Rossmann-like_a/b/a_fold"/>
</dbReference>
<gene>
    <name evidence="3" type="ORF">B5M06_05460</name>
</gene>
<dbReference type="PANTHER" id="PTHR46268:SF15">
    <property type="entry name" value="UNIVERSAL STRESS PROTEIN HP_0031"/>
    <property type="match status" value="1"/>
</dbReference>
<name>A0A1V0BDB1_9BURK</name>
<evidence type="ECO:0000313" key="4">
    <source>
        <dbReference type="Proteomes" id="UP000242792"/>
    </source>
</evidence>
<accession>A0A1V0BDB1</accession>
<dbReference type="PANTHER" id="PTHR46268">
    <property type="entry name" value="STRESS RESPONSE PROTEIN NHAX"/>
    <property type="match status" value="1"/>
</dbReference>
<dbReference type="Gene3D" id="3.40.50.620">
    <property type="entry name" value="HUPs"/>
    <property type="match status" value="1"/>
</dbReference>
<reference evidence="3 4" key="1">
    <citation type="submission" date="2017-03" db="EMBL/GenBank/DDBJ databases">
        <title>Rapid Whole Genome Sequencing of Comamonas kerstersii Causing Continuous ambulatory Peritoneal Dialysis-Associated Peritonitis.</title>
        <authorList>
            <person name="Zheng B."/>
        </authorList>
    </citation>
    <scope>NUCLEOTIDE SEQUENCE [LARGE SCALE GENOMIC DNA]</scope>
    <source>
        <strain evidence="3 4">8943</strain>
    </source>
</reference>
<protein>
    <submittedName>
        <fullName evidence="3">Universal stress protein UspA</fullName>
    </submittedName>
</protein>
<dbReference type="EMBL" id="CP020121">
    <property type="protein sequence ID" value="AQZ97794.1"/>
    <property type="molecule type" value="Genomic_DNA"/>
</dbReference>
<dbReference type="CDD" id="cd23659">
    <property type="entry name" value="USP_At3g01520-like"/>
    <property type="match status" value="1"/>
</dbReference>